<dbReference type="PANTHER" id="PTHR35368:SF1">
    <property type="entry name" value="HYDROPEROXIDE REDUCTASE"/>
    <property type="match status" value="1"/>
</dbReference>
<dbReference type="NCBIfam" id="NF041052">
    <property type="entry name" value="OsmC_like_Se"/>
    <property type="match status" value="1"/>
</dbReference>
<evidence type="ECO:0000313" key="2">
    <source>
        <dbReference type="Proteomes" id="UP000823823"/>
    </source>
</evidence>
<dbReference type="InterPro" id="IPR003718">
    <property type="entry name" value="OsmC/Ohr_fam"/>
</dbReference>
<evidence type="ECO:0000313" key="1">
    <source>
        <dbReference type="EMBL" id="HJB09910.1"/>
    </source>
</evidence>
<dbReference type="Pfam" id="PF02566">
    <property type="entry name" value="OsmC"/>
    <property type="match status" value="1"/>
</dbReference>
<dbReference type="Proteomes" id="UP000823823">
    <property type="component" value="Unassembled WGS sequence"/>
</dbReference>
<dbReference type="SUPFAM" id="SSF82784">
    <property type="entry name" value="OsmC-like"/>
    <property type="match status" value="1"/>
</dbReference>
<dbReference type="InterPro" id="IPR015946">
    <property type="entry name" value="KH_dom-like_a/b"/>
</dbReference>
<sequence>MTPQTFTARATAETETRVNVQLRDFTLTIDEPVALGGSDQGPNPVEFVLAAVMGCMNVVVHLVAKERGVRIRSLEATARGSLDPARFMGRPTQERTGFTEIEVGLDIDSDASSEELEEIIRVAEERCPVSDNLSHPTPVRIRLTSGR</sequence>
<gene>
    <name evidence="1" type="ORF">H9786_05185</name>
</gene>
<organism evidence="1 2">
    <name type="scientific">Candidatus Brachybacterium merdavium</name>
    <dbReference type="NCBI Taxonomy" id="2838513"/>
    <lineage>
        <taxon>Bacteria</taxon>
        <taxon>Bacillati</taxon>
        <taxon>Actinomycetota</taxon>
        <taxon>Actinomycetes</taxon>
        <taxon>Micrococcales</taxon>
        <taxon>Dermabacteraceae</taxon>
        <taxon>Brachybacterium</taxon>
    </lineage>
</organism>
<dbReference type="Gene3D" id="3.30.300.20">
    <property type="match status" value="1"/>
</dbReference>
<dbReference type="EMBL" id="DWZH01000038">
    <property type="protein sequence ID" value="HJB09910.1"/>
    <property type="molecule type" value="Genomic_DNA"/>
</dbReference>
<dbReference type="InterPro" id="IPR036102">
    <property type="entry name" value="OsmC/Ohrsf"/>
</dbReference>
<name>A0A9D2LCP1_9MICO</name>
<reference evidence="1" key="1">
    <citation type="journal article" date="2021" name="PeerJ">
        <title>Extensive microbial diversity within the chicken gut microbiome revealed by metagenomics and culture.</title>
        <authorList>
            <person name="Gilroy R."/>
            <person name="Ravi A."/>
            <person name="Getino M."/>
            <person name="Pursley I."/>
            <person name="Horton D.L."/>
            <person name="Alikhan N.F."/>
            <person name="Baker D."/>
            <person name="Gharbi K."/>
            <person name="Hall N."/>
            <person name="Watson M."/>
            <person name="Adriaenssens E.M."/>
            <person name="Foster-Nyarko E."/>
            <person name="Jarju S."/>
            <person name="Secka A."/>
            <person name="Antonio M."/>
            <person name="Oren A."/>
            <person name="Chaudhuri R.R."/>
            <person name="La Ragione R."/>
            <person name="Hildebrand F."/>
            <person name="Pallen M.J."/>
        </authorList>
    </citation>
    <scope>NUCLEOTIDE SEQUENCE</scope>
    <source>
        <strain evidence="1">ChiHjej13B12-24818</strain>
    </source>
</reference>
<dbReference type="PANTHER" id="PTHR35368">
    <property type="entry name" value="HYDROPEROXIDE REDUCTASE"/>
    <property type="match status" value="1"/>
</dbReference>
<comment type="caution">
    <text evidence="1">The sequence shown here is derived from an EMBL/GenBank/DDBJ whole genome shotgun (WGS) entry which is preliminary data.</text>
</comment>
<protein>
    <submittedName>
        <fullName evidence="1">OsmC family protein</fullName>
    </submittedName>
</protein>
<proteinExistence type="predicted"/>
<accession>A0A9D2LCP1</accession>
<dbReference type="InterPro" id="IPR052924">
    <property type="entry name" value="OsmC/Ohr_hydroprdx_reductase"/>
</dbReference>
<dbReference type="AlphaFoldDB" id="A0A9D2LCP1"/>
<reference evidence="1" key="2">
    <citation type="submission" date="2021-04" db="EMBL/GenBank/DDBJ databases">
        <authorList>
            <person name="Gilroy R."/>
        </authorList>
    </citation>
    <scope>NUCLEOTIDE SEQUENCE</scope>
    <source>
        <strain evidence="1">ChiHjej13B12-24818</strain>
    </source>
</reference>